<proteinExistence type="predicted"/>
<accession>A0A2K9AN92</accession>
<dbReference type="RefSeq" id="WP_106645803.1">
    <property type="nucleotide sequence ID" value="NZ_BMGO01000001.1"/>
</dbReference>
<gene>
    <name evidence="1" type="ORF">CW740_00980</name>
</gene>
<dbReference type="AlphaFoldDB" id="A0A2K9AN92"/>
<evidence type="ECO:0000313" key="2">
    <source>
        <dbReference type="Proteomes" id="UP000232693"/>
    </source>
</evidence>
<reference evidence="1 2" key="1">
    <citation type="submission" date="2017-12" db="EMBL/GenBank/DDBJ databases">
        <title>Kangiella profundi FT102 completed genome.</title>
        <authorList>
            <person name="Xu J."/>
            <person name="Wang J."/>
            <person name="Lu Y."/>
        </authorList>
    </citation>
    <scope>NUCLEOTIDE SEQUENCE [LARGE SCALE GENOMIC DNA]</scope>
    <source>
        <strain evidence="1 2">FT102</strain>
    </source>
</reference>
<evidence type="ECO:0000313" key="1">
    <source>
        <dbReference type="EMBL" id="AUD77883.1"/>
    </source>
</evidence>
<dbReference type="EMBL" id="CP025120">
    <property type="protein sequence ID" value="AUD77883.1"/>
    <property type="molecule type" value="Genomic_DNA"/>
</dbReference>
<keyword evidence="2" id="KW-1185">Reference proteome</keyword>
<dbReference type="KEGG" id="kpd:CW740_00980"/>
<dbReference type="InterPro" id="IPR021730">
    <property type="entry name" value="YdbH"/>
</dbReference>
<sequence length="879" mass="96544">MIKKILKWTAWISAVLALLFVIAYWTSPYWVPGQLAKFLPSSIKLESLELERPGLTRTKVKNLTLQIDGNTQLLLQLANTELHYSLWQQKLLSVSAEQAIVTVTPAKDTTTNLGFQLPQSISVPQLPVNKLSIEQVQLKGIAAQDIAISNIQFAGDNEQLQLSSHINWMGLEAELAATVGHYQQQLSSINLEVQQNSNKLSVSTQPLAQSGWQFSLNGQIAQIPFVQIYSADLGTINFDLTGSLQQVGDKQFAAQLAEGSSFELPIDFNRSWFEQQINSYAKAYGLSLDAKKLANQANFAFAAGKATDIQFSTESQILSVNGQLDINAKTKDIELTAIADSINFDLTKTFSAPEQQISSQINLTINLPATQYQTTEKTMFFSTDSINADLQSSVQLANGNLAFNTQQLLARLGKTNLKSASYTVNLPAHDWQGSADWSQPLAGTLNQEVAKQERKLSLKLAAPIDVQALLDKETVKLSQFKTQVDLNNANLQASYAAKQISLSKQPLTLYEVKGSLKPDPSNAAINGNLSFIQASYLTDNVAVDYVSGQFDWKLLKQTFTAKGSLQHSQSTIPVRYAYNLKGGTHNLQVDRSSLPMLTLKSWTPFLKAYPALQVTGGDLNISKLSGDPLKLLFEGAMSIDKLNLLYDKLALNNASISDNLSKQSALQGIVTAKIDSIELAAGIAIRDLNFKLDHTATNYRFKDISGQLLGGTISIPRFDMHKTTIEPFSLMLSNISLQQLLTALESEKLSVSGNFDIILPLIIKPGSRQITNGTFISKKPGVLKLKSEGGKEANIAFQALENFHYKELSGTIDYSSEGDYIITLYALGSNPELYNGFPIKLDLTLRGNLPNLLYSMLVTGDMATPVIDDLKQKQLLKIQ</sequence>
<organism evidence="1 2">
    <name type="scientific">Kangiella profundi</name>
    <dbReference type="NCBI Taxonomy" id="1561924"/>
    <lineage>
        <taxon>Bacteria</taxon>
        <taxon>Pseudomonadati</taxon>
        <taxon>Pseudomonadota</taxon>
        <taxon>Gammaproteobacteria</taxon>
        <taxon>Kangiellales</taxon>
        <taxon>Kangiellaceae</taxon>
        <taxon>Kangiella</taxon>
    </lineage>
</organism>
<dbReference type="OrthoDB" id="9759996at2"/>
<protein>
    <submittedName>
        <fullName evidence="1">Uncharacterized protein</fullName>
    </submittedName>
</protein>
<name>A0A2K9AN92_9GAMM</name>
<dbReference type="Pfam" id="PF11739">
    <property type="entry name" value="YdbH-like"/>
    <property type="match status" value="1"/>
</dbReference>
<dbReference type="Proteomes" id="UP000232693">
    <property type="component" value="Chromosome"/>
</dbReference>